<evidence type="ECO:0000313" key="2">
    <source>
        <dbReference type="Proteomes" id="UP000008177"/>
    </source>
</evidence>
<dbReference type="InParanoid" id="G2YSN8"/>
<proteinExistence type="predicted"/>
<protein>
    <submittedName>
        <fullName evidence="1">Uncharacterized protein</fullName>
    </submittedName>
</protein>
<dbReference type="HOGENOM" id="CLU_2885537_0_0_1"/>
<organism evidence="1 2">
    <name type="scientific">Botryotinia fuckeliana (strain T4)</name>
    <name type="common">Noble rot fungus</name>
    <name type="synonym">Botrytis cinerea</name>
    <dbReference type="NCBI Taxonomy" id="999810"/>
    <lineage>
        <taxon>Eukaryota</taxon>
        <taxon>Fungi</taxon>
        <taxon>Dikarya</taxon>
        <taxon>Ascomycota</taxon>
        <taxon>Pezizomycotina</taxon>
        <taxon>Leotiomycetes</taxon>
        <taxon>Helotiales</taxon>
        <taxon>Sclerotiniaceae</taxon>
        <taxon>Botrytis</taxon>
    </lineage>
</organism>
<reference evidence="2" key="1">
    <citation type="journal article" date="2011" name="PLoS Genet.">
        <title>Genomic analysis of the necrotrophic fungal pathogens Sclerotinia sclerotiorum and Botrytis cinerea.</title>
        <authorList>
            <person name="Amselem J."/>
            <person name="Cuomo C.A."/>
            <person name="van Kan J.A."/>
            <person name="Viaud M."/>
            <person name="Benito E.P."/>
            <person name="Couloux A."/>
            <person name="Coutinho P.M."/>
            <person name="de Vries R.P."/>
            <person name="Dyer P.S."/>
            <person name="Fillinger S."/>
            <person name="Fournier E."/>
            <person name="Gout L."/>
            <person name="Hahn M."/>
            <person name="Kohn L."/>
            <person name="Lapalu N."/>
            <person name="Plummer K.M."/>
            <person name="Pradier J.M."/>
            <person name="Quevillon E."/>
            <person name="Sharon A."/>
            <person name="Simon A."/>
            <person name="ten Have A."/>
            <person name="Tudzynski B."/>
            <person name="Tudzynski P."/>
            <person name="Wincker P."/>
            <person name="Andrew M."/>
            <person name="Anthouard V."/>
            <person name="Beever R.E."/>
            <person name="Beffa R."/>
            <person name="Benoit I."/>
            <person name="Bouzid O."/>
            <person name="Brault B."/>
            <person name="Chen Z."/>
            <person name="Choquer M."/>
            <person name="Collemare J."/>
            <person name="Cotton P."/>
            <person name="Danchin E.G."/>
            <person name="Da Silva C."/>
            <person name="Gautier A."/>
            <person name="Giraud C."/>
            <person name="Giraud T."/>
            <person name="Gonzalez C."/>
            <person name="Grossetete S."/>
            <person name="Guldener U."/>
            <person name="Henrissat B."/>
            <person name="Howlett B.J."/>
            <person name="Kodira C."/>
            <person name="Kretschmer M."/>
            <person name="Lappartient A."/>
            <person name="Leroch M."/>
            <person name="Levis C."/>
            <person name="Mauceli E."/>
            <person name="Neuveglise C."/>
            <person name="Oeser B."/>
            <person name="Pearson M."/>
            <person name="Poulain J."/>
            <person name="Poussereau N."/>
            <person name="Quesneville H."/>
            <person name="Rascle C."/>
            <person name="Schumacher J."/>
            <person name="Segurens B."/>
            <person name="Sexton A."/>
            <person name="Silva E."/>
            <person name="Sirven C."/>
            <person name="Soanes D.M."/>
            <person name="Talbot N.J."/>
            <person name="Templeton M."/>
            <person name="Yandava C."/>
            <person name="Yarden O."/>
            <person name="Zeng Q."/>
            <person name="Rollins J.A."/>
            <person name="Lebrun M.H."/>
            <person name="Dickman M."/>
        </authorList>
    </citation>
    <scope>NUCLEOTIDE SEQUENCE [LARGE SCALE GENOMIC DNA]</scope>
    <source>
        <strain evidence="2">T4</strain>
    </source>
</reference>
<sequence>MTIRNVSATGIMDRAFGVISAISAVEKEVRRWRRGNARRMVRRMQVRNCLVGLGVRGVVRVVG</sequence>
<evidence type="ECO:0000313" key="1">
    <source>
        <dbReference type="EMBL" id="CCD54636.1"/>
    </source>
</evidence>
<name>G2YSN8_BOTF4</name>
<gene>
    <name evidence="1" type="ORF">BofuT4_uP126840.1</name>
</gene>
<dbReference type="Proteomes" id="UP000008177">
    <property type="component" value="Unplaced contigs"/>
</dbReference>
<dbReference type="AlphaFoldDB" id="G2YSN8"/>
<accession>G2YSN8</accession>
<dbReference type="EMBL" id="FQ790351">
    <property type="protein sequence ID" value="CCD54636.1"/>
    <property type="molecule type" value="Genomic_DNA"/>
</dbReference>